<evidence type="ECO:0000256" key="1">
    <source>
        <dbReference type="SAM" id="MobiDB-lite"/>
    </source>
</evidence>
<organism evidence="2 3">
    <name type="scientific">Saccharothrix ecbatanensis</name>
    <dbReference type="NCBI Taxonomy" id="1105145"/>
    <lineage>
        <taxon>Bacteria</taxon>
        <taxon>Bacillati</taxon>
        <taxon>Actinomycetota</taxon>
        <taxon>Actinomycetes</taxon>
        <taxon>Pseudonocardiales</taxon>
        <taxon>Pseudonocardiaceae</taxon>
        <taxon>Saccharothrix</taxon>
    </lineage>
</organism>
<comment type="caution">
    <text evidence="2">The sequence shown here is derived from an EMBL/GenBank/DDBJ whole genome shotgun (WGS) entry which is preliminary data.</text>
</comment>
<dbReference type="AlphaFoldDB" id="A0A7W9HJK9"/>
<dbReference type="EMBL" id="JACHMO010000001">
    <property type="protein sequence ID" value="MBB5803266.1"/>
    <property type="molecule type" value="Genomic_DNA"/>
</dbReference>
<sequence length="96" mass="10204">MGATGLPAYAHRVYHYDGARNSAETREQMCQDFIRQDTGATTFSASAGVDARIRDSADISNGDAPARHRRNSAGPGGATARKVRVVAVVVPRSAYP</sequence>
<proteinExistence type="predicted"/>
<keyword evidence="3" id="KW-1185">Reference proteome</keyword>
<reference evidence="2 3" key="1">
    <citation type="submission" date="2020-08" db="EMBL/GenBank/DDBJ databases">
        <title>Sequencing the genomes of 1000 actinobacteria strains.</title>
        <authorList>
            <person name="Klenk H.-P."/>
        </authorList>
    </citation>
    <scope>NUCLEOTIDE SEQUENCE [LARGE SCALE GENOMIC DNA]</scope>
    <source>
        <strain evidence="2 3">DSM 45486</strain>
    </source>
</reference>
<evidence type="ECO:0000313" key="3">
    <source>
        <dbReference type="Proteomes" id="UP000552097"/>
    </source>
</evidence>
<accession>A0A7W9HJK9</accession>
<name>A0A7W9HJK9_9PSEU</name>
<feature type="region of interest" description="Disordered" evidence="1">
    <location>
        <begin position="57"/>
        <end position="79"/>
    </location>
</feature>
<evidence type="ECO:0000313" key="2">
    <source>
        <dbReference type="EMBL" id="MBB5803266.1"/>
    </source>
</evidence>
<protein>
    <submittedName>
        <fullName evidence="2">Uncharacterized protein</fullName>
    </submittedName>
</protein>
<gene>
    <name evidence="2" type="ORF">F4560_003034</name>
</gene>
<dbReference type="Proteomes" id="UP000552097">
    <property type="component" value="Unassembled WGS sequence"/>
</dbReference>